<keyword evidence="1" id="KW-0812">Transmembrane</keyword>
<evidence type="ECO:0000313" key="3">
    <source>
        <dbReference type="Proteomes" id="UP001259347"/>
    </source>
</evidence>
<protein>
    <submittedName>
        <fullName evidence="2">Glucan phosphoethanolaminetransferase (Alkaline phosphatase superfamily)</fullName>
    </submittedName>
</protein>
<dbReference type="EMBL" id="JAVDUM010000002">
    <property type="protein sequence ID" value="MDR6865873.1"/>
    <property type="molecule type" value="Genomic_DNA"/>
</dbReference>
<sequence length="122" mass="12884">MTASQGTGAVAGSRVASRGPRWLILLVKGVTGLFYAYAIWNAVAHLVNLAQLGLNPTGWFTMLFAIVFPALVYVAALAIARRRNVGELSLVMLAGLGVVAVFWLNIVGYTALNLSSLLVVPA</sequence>
<accession>A0ABU1S8C9</accession>
<proteinExistence type="predicted"/>
<feature type="transmembrane region" description="Helical" evidence="1">
    <location>
        <begin position="60"/>
        <end position="79"/>
    </location>
</feature>
<keyword evidence="3" id="KW-1185">Reference proteome</keyword>
<keyword evidence="1" id="KW-0472">Membrane</keyword>
<name>A0ABU1S8C9_9MICO</name>
<feature type="transmembrane region" description="Helical" evidence="1">
    <location>
        <begin position="91"/>
        <end position="112"/>
    </location>
</feature>
<feature type="transmembrane region" description="Helical" evidence="1">
    <location>
        <begin position="22"/>
        <end position="40"/>
    </location>
</feature>
<evidence type="ECO:0000313" key="2">
    <source>
        <dbReference type="EMBL" id="MDR6865873.1"/>
    </source>
</evidence>
<evidence type="ECO:0000256" key="1">
    <source>
        <dbReference type="SAM" id="Phobius"/>
    </source>
</evidence>
<comment type="caution">
    <text evidence="2">The sequence shown here is derived from an EMBL/GenBank/DDBJ whole genome shotgun (WGS) entry which is preliminary data.</text>
</comment>
<dbReference type="RefSeq" id="WP_310017109.1">
    <property type="nucleotide sequence ID" value="NZ_JAVDUM010000002.1"/>
</dbReference>
<reference evidence="2 3" key="1">
    <citation type="submission" date="2023-07" db="EMBL/GenBank/DDBJ databases">
        <title>Sorghum-associated microbial communities from plants grown in Nebraska, USA.</title>
        <authorList>
            <person name="Schachtman D."/>
        </authorList>
    </citation>
    <scope>NUCLEOTIDE SEQUENCE [LARGE SCALE GENOMIC DNA]</scope>
    <source>
        <strain evidence="2 3">2980</strain>
    </source>
</reference>
<keyword evidence="1" id="KW-1133">Transmembrane helix</keyword>
<gene>
    <name evidence="2" type="ORF">J2Y69_000458</name>
</gene>
<dbReference type="Proteomes" id="UP001259347">
    <property type="component" value="Unassembled WGS sequence"/>
</dbReference>
<organism evidence="2 3">
    <name type="scientific">Microbacterium resistens</name>
    <dbReference type="NCBI Taxonomy" id="156977"/>
    <lineage>
        <taxon>Bacteria</taxon>
        <taxon>Bacillati</taxon>
        <taxon>Actinomycetota</taxon>
        <taxon>Actinomycetes</taxon>
        <taxon>Micrococcales</taxon>
        <taxon>Microbacteriaceae</taxon>
        <taxon>Microbacterium</taxon>
    </lineage>
</organism>